<dbReference type="GO" id="GO:0140359">
    <property type="term" value="F:ABC-type transporter activity"/>
    <property type="evidence" value="ECO:0007669"/>
    <property type="project" value="InterPro"/>
</dbReference>
<dbReference type="InterPro" id="IPR039421">
    <property type="entry name" value="Type_1_exporter"/>
</dbReference>
<dbReference type="SUPFAM" id="SSF90123">
    <property type="entry name" value="ABC transporter transmembrane region"/>
    <property type="match status" value="1"/>
</dbReference>
<organism evidence="7 8">
    <name type="scientific">Dorea longicatena</name>
    <dbReference type="NCBI Taxonomy" id="88431"/>
    <lineage>
        <taxon>Bacteria</taxon>
        <taxon>Bacillati</taxon>
        <taxon>Bacillota</taxon>
        <taxon>Clostridia</taxon>
        <taxon>Lachnospirales</taxon>
        <taxon>Lachnospiraceae</taxon>
        <taxon>Dorea</taxon>
    </lineage>
</organism>
<dbReference type="Pfam" id="PF00664">
    <property type="entry name" value="ABC_membrane"/>
    <property type="match status" value="1"/>
</dbReference>
<name>A0A174PYR4_9FIRM</name>
<evidence type="ECO:0000313" key="7">
    <source>
        <dbReference type="EMBL" id="CUP64746.1"/>
    </source>
</evidence>
<evidence type="ECO:0000256" key="1">
    <source>
        <dbReference type="ARBA" id="ARBA00004651"/>
    </source>
</evidence>
<comment type="subcellular location">
    <subcellularLocation>
        <location evidence="1">Cell membrane</location>
        <topology evidence="1">Multi-pass membrane protein</topology>
    </subcellularLocation>
</comment>
<feature type="domain" description="ABC transmembrane type-1" evidence="6">
    <location>
        <begin position="7"/>
        <end position="220"/>
    </location>
</feature>
<keyword evidence="2 5" id="KW-0812">Transmembrane</keyword>
<keyword evidence="7" id="KW-0067">ATP-binding</keyword>
<dbReference type="AlphaFoldDB" id="A0A174PYR4"/>
<evidence type="ECO:0000256" key="2">
    <source>
        <dbReference type="ARBA" id="ARBA00022692"/>
    </source>
</evidence>
<reference evidence="7 8" key="1">
    <citation type="submission" date="2015-09" db="EMBL/GenBank/DDBJ databases">
        <authorList>
            <consortium name="Pathogen Informatics"/>
        </authorList>
    </citation>
    <scope>NUCLEOTIDE SEQUENCE [LARGE SCALE GENOMIC DNA]</scope>
    <source>
        <strain evidence="7 8">2789STDY5834914</strain>
    </source>
</reference>
<keyword evidence="4 5" id="KW-0472">Membrane</keyword>
<feature type="transmembrane region" description="Helical" evidence="5">
    <location>
        <begin position="7"/>
        <end position="32"/>
    </location>
</feature>
<evidence type="ECO:0000256" key="3">
    <source>
        <dbReference type="ARBA" id="ARBA00022989"/>
    </source>
</evidence>
<dbReference type="PROSITE" id="PS50929">
    <property type="entry name" value="ABC_TM1F"/>
    <property type="match status" value="1"/>
</dbReference>
<dbReference type="GO" id="GO:0005886">
    <property type="term" value="C:plasma membrane"/>
    <property type="evidence" value="ECO:0007669"/>
    <property type="project" value="UniProtKB-SubCell"/>
</dbReference>
<feature type="transmembrane region" description="Helical" evidence="5">
    <location>
        <begin position="183"/>
        <end position="208"/>
    </location>
</feature>
<dbReference type="InterPro" id="IPR036640">
    <property type="entry name" value="ABC1_TM_sf"/>
</dbReference>
<proteinExistence type="predicted"/>
<dbReference type="InterPro" id="IPR011527">
    <property type="entry name" value="ABC1_TM_dom"/>
</dbReference>
<dbReference type="OrthoDB" id="9762778at2"/>
<evidence type="ECO:0000259" key="6">
    <source>
        <dbReference type="PROSITE" id="PS50929"/>
    </source>
</evidence>
<accession>A0A174PYR4</accession>
<dbReference type="PANTHER" id="PTHR24221:SF654">
    <property type="entry name" value="ATP-BINDING CASSETTE SUB-FAMILY B MEMBER 6"/>
    <property type="match status" value="1"/>
</dbReference>
<protein>
    <submittedName>
        <fullName evidence="7">ATP-binding/permease protein CydD</fullName>
    </submittedName>
</protein>
<dbReference type="Proteomes" id="UP000095485">
    <property type="component" value="Unassembled WGS sequence"/>
</dbReference>
<dbReference type="EMBL" id="CZAY01000011">
    <property type="protein sequence ID" value="CUP64746.1"/>
    <property type="molecule type" value="Genomic_DNA"/>
</dbReference>
<dbReference type="GeneID" id="96228919"/>
<dbReference type="RefSeq" id="WP_055283065.1">
    <property type="nucleotide sequence ID" value="NZ_CZAY01000011.1"/>
</dbReference>
<keyword evidence="3 5" id="KW-1133">Transmembrane helix</keyword>
<evidence type="ECO:0000256" key="4">
    <source>
        <dbReference type="ARBA" id="ARBA00023136"/>
    </source>
</evidence>
<gene>
    <name evidence="7" type="primary">cydD</name>
    <name evidence="7" type="ORF">ERS852526_01624</name>
</gene>
<sequence length="220" mass="24762">MTEKYALLFYTIKIVSFSASTWISHIAAYHILEGLRLRLTDRFLKAPLGDVEGHSIGEIKSIMVEKIENMEPPIAHMIPEGSGHILLPVISFIALLTLDWRIARTSLVTVPLSLVFMTLTMIISGKSFTQYDESNAHMNSTIVEYIEGIEVIKAFGRVGTSYEKYAKAILDYKKFVVKWLSSIWITMKMTFALFPSTLLGTLPVGLYLTMHGQLTILDVN</sequence>
<dbReference type="Gene3D" id="1.20.1560.10">
    <property type="entry name" value="ABC transporter type 1, transmembrane domain"/>
    <property type="match status" value="1"/>
</dbReference>
<keyword evidence="7" id="KW-0547">Nucleotide-binding</keyword>
<feature type="transmembrane region" description="Helical" evidence="5">
    <location>
        <begin position="107"/>
        <end position="125"/>
    </location>
</feature>
<evidence type="ECO:0000313" key="8">
    <source>
        <dbReference type="Proteomes" id="UP000095485"/>
    </source>
</evidence>
<dbReference type="GO" id="GO:0005524">
    <property type="term" value="F:ATP binding"/>
    <property type="evidence" value="ECO:0007669"/>
    <property type="project" value="UniProtKB-KW"/>
</dbReference>
<feature type="transmembrane region" description="Helical" evidence="5">
    <location>
        <begin position="81"/>
        <end position="100"/>
    </location>
</feature>
<evidence type="ECO:0000256" key="5">
    <source>
        <dbReference type="SAM" id="Phobius"/>
    </source>
</evidence>
<dbReference type="PANTHER" id="PTHR24221">
    <property type="entry name" value="ATP-BINDING CASSETTE SUB-FAMILY B"/>
    <property type="match status" value="1"/>
</dbReference>